<dbReference type="GO" id="GO:0006310">
    <property type="term" value="P:DNA recombination"/>
    <property type="evidence" value="ECO:0007669"/>
    <property type="project" value="UniProtKB-KW"/>
</dbReference>
<keyword evidence="3" id="KW-0472">Membrane</keyword>
<reference evidence="4" key="1">
    <citation type="submission" date="2018-05" db="EMBL/GenBank/DDBJ databases">
        <authorList>
            <person name="Lanie J.A."/>
            <person name="Ng W.-L."/>
            <person name="Kazmierczak K.M."/>
            <person name="Andrzejewski T.M."/>
            <person name="Davidsen T.M."/>
            <person name="Wayne K.J."/>
            <person name="Tettelin H."/>
            <person name="Glass J.I."/>
            <person name="Rusch D."/>
            <person name="Podicherti R."/>
            <person name="Tsui H.-C.T."/>
            <person name="Winkler M.E."/>
        </authorList>
    </citation>
    <scope>NUCLEOTIDE SEQUENCE</scope>
</reference>
<feature type="transmembrane region" description="Helical" evidence="3">
    <location>
        <begin position="6"/>
        <end position="26"/>
    </location>
</feature>
<protein>
    <recommendedName>
        <fullName evidence="5">DNA recombination protein RmuC</fullName>
    </recommendedName>
</protein>
<dbReference type="EMBL" id="UINC01093132">
    <property type="protein sequence ID" value="SVC47304.1"/>
    <property type="molecule type" value="Genomic_DNA"/>
</dbReference>
<dbReference type="AlphaFoldDB" id="A0A382MED5"/>
<keyword evidence="1" id="KW-0175">Coiled coil</keyword>
<evidence type="ECO:0000256" key="1">
    <source>
        <dbReference type="ARBA" id="ARBA00023054"/>
    </source>
</evidence>
<evidence type="ECO:0000256" key="3">
    <source>
        <dbReference type="SAM" id="Phobius"/>
    </source>
</evidence>
<keyword evidence="2" id="KW-0233">DNA recombination</keyword>
<dbReference type="PANTHER" id="PTHR30563:SF0">
    <property type="entry name" value="DNA RECOMBINATION PROTEIN RMUC"/>
    <property type="match status" value="1"/>
</dbReference>
<keyword evidence="3" id="KW-1133">Transmembrane helix</keyword>
<evidence type="ECO:0000256" key="2">
    <source>
        <dbReference type="ARBA" id="ARBA00023172"/>
    </source>
</evidence>
<accession>A0A382MED5</accession>
<gene>
    <name evidence="4" type="ORF">METZ01_LOCUS300158</name>
</gene>
<sequence>MSEIATIIVVGIIILIAIIVFGIRILKSLPKQTNNANMESALSKATGKIDTIVTNLSTVISDLGSVKSATASNETNYDSMITKITNVERVFTTNQTRGDLGEYVVEQIIEWVGLKEGKGISWDKKKPSGKSIPDFTFYFPNKAYFHLDAKFPFNNYLEIIKCDPNSSEEESKKRVFKANVKAILDNIHKNREDYIEHDGGINFVMIFVPNMHVLDFVRREYDDLYNSASKKKMLLVGPSELYSILHVLRGAVENFKIEKSTKEIIDDMKKFQLEWGNMLLEFQKHDSQLTTAQKSFDEITGPRKRALEKIVDKIASSEVDKTDDTVKEE</sequence>
<dbReference type="Pfam" id="PF02646">
    <property type="entry name" value="RmuC"/>
    <property type="match status" value="1"/>
</dbReference>
<name>A0A382MED5_9ZZZZ</name>
<evidence type="ECO:0008006" key="5">
    <source>
        <dbReference type="Google" id="ProtNLM"/>
    </source>
</evidence>
<dbReference type="PANTHER" id="PTHR30563">
    <property type="entry name" value="DNA RECOMBINATION PROTEIN RMUC"/>
    <property type="match status" value="1"/>
</dbReference>
<evidence type="ECO:0000313" key="4">
    <source>
        <dbReference type="EMBL" id="SVC47304.1"/>
    </source>
</evidence>
<dbReference type="InterPro" id="IPR003798">
    <property type="entry name" value="DNA_recombination_RmuC"/>
</dbReference>
<organism evidence="4">
    <name type="scientific">marine metagenome</name>
    <dbReference type="NCBI Taxonomy" id="408172"/>
    <lineage>
        <taxon>unclassified sequences</taxon>
        <taxon>metagenomes</taxon>
        <taxon>ecological metagenomes</taxon>
    </lineage>
</organism>
<keyword evidence="3" id="KW-0812">Transmembrane</keyword>
<proteinExistence type="predicted"/>